<dbReference type="AlphaFoldDB" id="A0A9P4IPW1"/>
<feature type="region of interest" description="Disordered" evidence="1">
    <location>
        <begin position="118"/>
        <end position="154"/>
    </location>
</feature>
<feature type="compositionally biased region" description="Polar residues" evidence="1">
    <location>
        <begin position="18"/>
        <end position="27"/>
    </location>
</feature>
<keyword evidence="3" id="KW-1185">Reference proteome</keyword>
<dbReference type="PANTHER" id="PTHR42085:SF8">
    <property type="entry name" value="F-BOX DOMAIN-CONTAINING PROTEIN"/>
    <property type="match status" value="1"/>
</dbReference>
<proteinExistence type="predicted"/>
<dbReference type="Proteomes" id="UP000799772">
    <property type="component" value="Unassembled WGS sequence"/>
</dbReference>
<comment type="caution">
    <text evidence="2">The sequence shown here is derived from an EMBL/GenBank/DDBJ whole genome shotgun (WGS) entry which is preliminary data.</text>
</comment>
<protein>
    <submittedName>
        <fullName evidence="2">Uncharacterized protein</fullName>
    </submittedName>
</protein>
<evidence type="ECO:0000313" key="2">
    <source>
        <dbReference type="EMBL" id="KAF2102061.1"/>
    </source>
</evidence>
<dbReference type="InterPro" id="IPR038883">
    <property type="entry name" value="AN11006-like"/>
</dbReference>
<reference evidence="2" key="1">
    <citation type="journal article" date="2020" name="Stud. Mycol.">
        <title>101 Dothideomycetes genomes: a test case for predicting lifestyles and emergence of pathogens.</title>
        <authorList>
            <person name="Haridas S."/>
            <person name="Albert R."/>
            <person name="Binder M."/>
            <person name="Bloem J."/>
            <person name="Labutti K."/>
            <person name="Salamov A."/>
            <person name="Andreopoulos B."/>
            <person name="Baker S."/>
            <person name="Barry K."/>
            <person name="Bills G."/>
            <person name="Bluhm B."/>
            <person name="Cannon C."/>
            <person name="Castanera R."/>
            <person name="Culley D."/>
            <person name="Daum C."/>
            <person name="Ezra D."/>
            <person name="Gonzalez J."/>
            <person name="Henrissat B."/>
            <person name="Kuo A."/>
            <person name="Liang C."/>
            <person name="Lipzen A."/>
            <person name="Lutzoni F."/>
            <person name="Magnuson J."/>
            <person name="Mondo S."/>
            <person name="Nolan M."/>
            <person name="Ohm R."/>
            <person name="Pangilinan J."/>
            <person name="Park H.-J."/>
            <person name="Ramirez L."/>
            <person name="Alfaro M."/>
            <person name="Sun H."/>
            <person name="Tritt A."/>
            <person name="Yoshinaga Y."/>
            <person name="Zwiers L.-H."/>
            <person name="Turgeon B."/>
            <person name="Goodwin S."/>
            <person name="Spatafora J."/>
            <person name="Crous P."/>
            <person name="Grigoriev I."/>
        </authorList>
    </citation>
    <scope>NUCLEOTIDE SEQUENCE</scope>
    <source>
        <strain evidence="2">CBS 133067</strain>
    </source>
</reference>
<dbReference type="EMBL" id="ML978123">
    <property type="protein sequence ID" value="KAF2102061.1"/>
    <property type="molecule type" value="Genomic_DNA"/>
</dbReference>
<name>A0A9P4IPW1_9PEZI</name>
<organism evidence="2 3">
    <name type="scientific">Rhizodiscina lignyota</name>
    <dbReference type="NCBI Taxonomy" id="1504668"/>
    <lineage>
        <taxon>Eukaryota</taxon>
        <taxon>Fungi</taxon>
        <taxon>Dikarya</taxon>
        <taxon>Ascomycota</taxon>
        <taxon>Pezizomycotina</taxon>
        <taxon>Dothideomycetes</taxon>
        <taxon>Pleosporomycetidae</taxon>
        <taxon>Aulographales</taxon>
        <taxon>Rhizodiscinaceae</taxon>
        <taxon>Rhizodiscina</taxon>
    </lineage>
</organism>
<gene>
    <name evidence="2" type="ORF">NA57DRAFT_53995</name>
</gene>
<accession>A0A9P4IPW1</accession>
<evidence type="ECO:0000313" key="3">
    <source>
        <dbReference type="Proteomes" id="UP000799772"/>
    </source>
</evidence>
<dbReference type="PANTHER" id="PTHR42085">
    <property type="entry name" value="F-BOX DOMAIN-CONTAINING PROTEIN"/>
    <property type="match status" value="1"/>
</dbReference>
<dbReference type="OrthoDB" id="5372935at2759"/>
<evidence type="ECO:0000256" key="1">
    <source>
        <dbReference type="SAM" id="MobiDB-lite"/>
    </source>
</evidence>
<sequence length="471" mass="53374">MSSSESSDFTSFRRPSKYPSTLPSKQTPNHHGKHQSNHQANLRLPRKPSEELGEGEFAVRYNKRTGRPIRESAGRRSLNPDYQDSLELDAGSDTTGYESLYDEDCVKVKPKSDLIAELTRKQRKRKDRSPSPLLSPLSPAPPDFNSTLDELGRMPTNMQTFDNVASEEKERNGQSSSTPEVLSLTFNIAAGFQGPLRIEIPLSSFVTSNDQLRKRSRTSDYFSNSSSPVAPTSFSATHPLSHGLNTNSSATSTPWGWPTLPAEIRNRIYHLVFYQPDNTVDFYHPIHFKLSGQFLRTCKQILSEGREILYCENSFSFERNRMPRSPYWSAEGKEIGFKDVRLFLSSIGHKNLSLIRDVTFVCDDAMPSTTPGLTNEERRFVHDPNLIECFRIFTQHGELRSIKLAFVGRRMLTKTDDRFLAALTAIKADEAKVISHPRMIWRYGESKVAYGLGEAIEKAMTRKKKMYSAKA</sequence>
<feature type="region of interest" description="Disordered" evidence="1">
    <location>
        <begin position="1"/>
        <end position="93"/>
    </location>
</feature>